<feature type="region of interest" description="Disordered" evidence="1">
    <location>
        <begin position="31"/>
        <end position="71"/>
    </location>
</feature>
<evidence type="ECO:0000313" key="3">
    <source>
        <dbReference type="Proteomes" id="UP000325577"/>
    </source>
</evidence>
<accession>A0A5J5BSN7</accession>
<dbReference type="Proteomes" id="UP000325577">
    <property type="component" value="Linkage Group LG11"/>
</dbReference>
<protein>
    <submittedName>
        <fullName evidence="2">Uncharacterized protein</fullName>
    </submittedName>
</protein>
<dbReference type="AlphaFoldDB" id="A0A5J5BSN7"/>
<reference evidence="2 3" key="1">
    <citation type="submission" date="2019-09" db="EMBL/GenBank/DDBJ databases">
        <title>A chromosome-level genome assembly of the Chinese tupelo Nyssa sinensis.</title>
        <authorList>
            <person name="Yang X."/>
            <person name="Kang M."/>
            <person name="Yang Y."/>
            <person name="Xiong H."/>
            <person name="Wang M."/>
            <person name="Zhang Z."/>
            <person name="Wang Z."/>
            <person name="Wu H."/>
            <person name="Ma T."/>
            <person name="Liu J."/>
            <person name="Xi Z."/>
        </authorList>
    </citation>
    <scope>NUCLEOTIDE SEQUENCE [LARGE SCALE GENOMIC DNA]</scope>
    <source>
        <strain evidence="2">J267</strain>
        <tissue evidence="2">Leaf</tissue>
    </source>
</reference>
<evidence type="ECO:0000256" key="1">
    <source>
        <dbReference type="SAM" id="MobiDB-lite"/>
    </source>
</evidence>
<dbReference type="EMBL" id="CM018034">
    <property type="protein sequence ID" value="KAA8544231.1"/>
    <property type="molecule type" value="Genomic_DNA"/>
</dbReference>
<name>A0A5J5BSN7_9ASTE</name>
<evidence type="ECO:0000313" key="2">
    <source>
        <dbReference type="EMBL" id="KAA8544231.1"/>
    </source>
</evidence>
<sequence>MNIFSRRPVMKPIESPADPWEKKLATAVQATSAKPIQKPVEEPKVSVRVSERPTIKEPKGSLDAEEEAEPKEGLELCAEYARNWRQRRITRKKTAEAVDNNQADEPREPLSPQVQEQYL</sequence>
<organism evidence="2 3">
    <name type="scientific">Nyssa sinensis</name>
    <dbReference type="NCBI Taxonomy" id="561372"/>
    <lineage>
        <taxon>Eukaryota</taxon>
        <taxon>Viridiplantae</taxon>
        <taxon>Streptophyta</taxon>
        <taxon>Embryophyta</taxon>
        <taxon>Tracheophyta</taxon>
        <taxon>Spermatophyta</taxon>
        <taxon>Magnoliopsida</taxon>
        <taxon>eudicotyledons</taxon>
        <taxon>Gunneridae</taxon>
        <taxon>Pentapetalae</taxon>
        <taxon>asterids</taxon>
        <taxon>Cornales</taxon>
        <taxon>Nyssaceae</taxon>
        <taxon>Nyssa</taxon>
    </lineage>
</organism>
<proteinExistence type="predicted"/>
<gene>
    <name evidence="2" type="ORF">F0562_022243</name>
</gene>
<keyword evidence="3" id="KW-1185">Reference proteome</keyword>
<feature type="region of interest" description="Disordered" evidence="1">
    <location>
        <begin position="88"/>
        <end position="119"/>
    </location>
</feature>
<feature type="compositionally biased region" description="Basic and acidic residues" evidence="1">
    <location>
        <begin position="39"/>
        <end position="62"/>
    </location>
</feature>